<organism evidence="1">
    <name type="scientific">uncultured Mycobacterium sp</name>
    <dbReference type="NCBI Taxonomy" id="171292"/>
    <lineage>
        <taxon>Bacteria</taxon>
        <taxon>Bacillati</taxon>
        <taxon>Actinomycetota</taxon>
        <taxon>Actinomycetes</taxon>
        <taxon>Mycobacteriales</taxon>
        <taxon>Mycobacteriaceae</taxon>
        <taxon>Mycobacterium</taxon>
        <taxon>environmental samples</taxon>
    </lineage>
</organism>
<gene>
    <name evidence="1" type="ORF">MHPYR_130154</name>
</gene>
<evidence type="ECO:0000313" key="1">
    <source>
        <dbReference type="EMBL" id="SBS72415.1"/>
    </source>
</evidence>
<reference evidence="1" key="1">
    <citation type="submission" date="2016-03" db="EMBL/GenBank/DDBJ databases">
        <authorList>
            <person name="Ploux O."/>
        </authorList>
    </citation>
    <scope>NUCLEOTIDE SEQUENCE</scope>
    <source>
        <strain evidence="1">UC10</strain>
    </source>
</reference>
<protein>
    <submittedName>
        <fullName evidence="1">Uncharacterized protein</fullName>
    </submittedName>
</protein>
<dbReference type="EMBL" id="FLQS01000005">
    <property type="protein sequence ID" value="SBS72415.1"/>
    <property type="molecule type" value="Genomic_DNA"/>
</dbReference>
<accession>A0A1Y5P190</accession>
<name>A0A1Y5P190_9MYCO</name>
<dbReference type="AlphaFoldDB" id="A0A1Y5P190"/>
<sequence length="80" mass="8301">MTVILVSDIDLSPRARAIRVSQTLVAIAVCRGGGGEPALTGSGQDGLLGVAEQSGEVIEADVGVTRVSSPRNRRTHPYSE</sequence>
<proteinExistence type="predicted"/>